<dbReference type="AlphaFoldDB" id="A0AAQ3K5A0"/>
<feature type="domain" description="VQ" evidence="1">
    <location>
        <begin position="18"/>
        <end position="41"/>
    </location>
</feature>
<dbReference type="InterPro" id="IPR008889">
    <property type="entry name" value="VQ"/>
</dbReference>
<dbReference type="Proteomes" id="UP001327560">
    <property type="component" value="Chromosome 3"/>
</dbReference>
<name>A0AAQ3K5A0_9LILI</name>
<dbReference type="PANTHER" id="PTHR34777">
    <property type="entry name" value="VQ MOTIF-CONTAINING PROTEIN 10"/>
    <property type="match status" value="1"/>
</dbReference>
<evidence type="ECO:0000259" key="1">
    <source>
        <dbReference type="Pfam" id="PF05678"/>
    </source>
</evidence>
<sequence>MSSGVGGMTRPAKVRVIVTKFVEANAREFKSVVQCLTGKDSVIAEALDGFEKMDAAAGRSCGRGRKRQLAVAGFDDQVRRPPAEVKVEEGDQIELLLPDELFEFLRD</sequence>
<dbReference type="Pfam" id="PF05678">
    <property type="entry name" value="VQ"/>
    <property type="match status" value="1"/>
</dbReference>
<accession>A0AAQ3K5A0</accession>
<dbReference type="EMBL" id="CP136892">
    <property type="protein sequence ID" value="WOL02112.1"/>
    <property type="molecule type" value="Genomic_DNA"/>
</dbReference>
<reference evidence="2 3" key="1">
    <citation type="submission" date="2023-10" db="EMBL/GenBank/DDBJ databases">
        <title>Chromosome-scale genome assembly provides insights into flower coloration mechanisms of Canna indica.</title>
        <authorList>
            <person name="Li C."/>
        </authorList>
    </citation>
    <scope>NUCLEOTIDE SEQUENCE [LARGE SCALE GENOMIC DNA]</scope>
    <source>
        <tissue evidence="2">Flower</tissue>
    </source>
</reference>
<protein>
    <submittedName>
        <fullName evidence="2">VQ motif-containing protein 1-like</fullName>
    </submittedName>
</protein>
<proteinExistence type="predicted"/>
<evidence type="ECO:0000313" key="3">
    <source>
        <dbReference type="Proteomes" id="UP001327560"/>
    </source>
</evidence>
<evidence type="ECO:0000313" key="2">
    <source>
        <dbReference type="EMBL" id="WOL02112.1"/>
    </source>
</evidence>
<organism evidence="2 3">
    <name type="scientific">Canna indica</name>
    <name type="common">Indian-shot</name>
    <dbReference type="NCBI Taxonomy" id="4628"/>
    <lineage>
        <taxon>Eukaryota</taxon>
        <taxon>Viridiplantae</taxon>
        <taxon>Streptophyta</taxon>
        <taxon>Embryophyta</taxon>
        <taxon>Tracheophyta</taxon>
        <taxon>Spermatophyta</taxon>
        <taxon>Magnoliopsida</taxon>
        <taxon>Liliopsida</taxon>
        <taxon>Zingiberales</taxon>
        <taxon>Cannaceae</taxon>
        <taxon>Canna</taxon>
    </lineage>
</organism>
<gene>
    <name evidence="2" type="ORF">Cni_G10831</name>
</gene>
<dbReference type="PANTHER" id="PTHR34777:SF1">
    <property type="entry name" value="VQ MOTIF-CONTAINING PROTEIN 10"/>
    <property type="match status" value="1"/>
</dbReference>
<dbReference type="InterPro" id="IPR039608">
    <property type="entry name" value="VQ_1/10"/>
</dbReference>
<keyword evidence="3" id="KW-1185">Reference proteome</keyword>